<sequence>MSDLARIQVQTRWKFDDVKIVCATIVFGMGVDNLLFMLHYQIKKNSDDSSVSPKKLELLSSTIYVIDDSMDQSAVLVGEIKVDSEKENLISPMDEPVYHRIRHISDSSSDSDDLLTTYKIESSQKLKTDNLKKEKKM</sequence>
<evidence type="ECO:0000313" key="2">
    <source>
        <dbReference type="EMBL" id="KAF7998535.1"/>
    </source>
</evidence>
<dbReference type="OrthoDB" id="10261556at2759"/>
<comment type="caution">
    <text evidence="2">The sequence shown here is derived from an EMBL/GenBank/DDBJ whole genome shotgun (WGS) entry which is preliminary data.</text>
</comment>
<feature type="transmembrane region" description="Helical" evidence="1">
    <location>
        <begin position="20"/>
        <end position="40"/>
    </location>
</feature>
<name>A0A834Y364_APHGI</name>
<dbReference type="AlphaFoldDB" id="A0A834Y364"/>
<dbReference type="EMBL" id="JACMRX010000001">
    <property type="protein sequence ID" value="KAF7998535.1"/>
    <property type="molecule type" value="Genomic_DNA"/>
</dbReference>
<reference evidence="2 3" key="1">
    <citation type="submission" date="2020-08" db="EMBL/GenBank/DDBJ databases">
        <title>Aphidius gifuensis genome sequencing and assembly.</title>
        <authorList>
            <person name="Du Z."/>
        </authorList>
    </citation>
    <scope>NUCLEOTIDE SEQUENCE [LARGE SCALE GENOMIC DNA]</scope>
    <source>
        <strain evidence="2">YNYX2018</strain>
        <tissue evidence="2">Adults</tissue>
    </source>
</reference>
<evidence type="ECO:0000313" key="3">
    <source>
        <dbReference type="Proteomes" id="UP000639338"/>
    </source>
</evidence>
<protein>
    <submittedName>
        <fullName evidence="2">Uncharacterized protein</fullName>
    </submittedName>
</protein>
<dbReference type="Gene3D" id="3.40.50.300">
    <property type="entry name" value="P-loop containing nucleotide triphosphate hydrolases"/>
    <property type="match status" value="1"/>
</dbReference>
<proteinExistence type="predicted"/>
<dbReference type="Proteomes" id="UP000639338">
    <property type="component" value="Unassembled WGS sequence"/>
</dbReference>
<evidence type="ECO:0000256" key="1">
    <source>
        <dbReference type="SAM" id="Phobius"/>
    </source>
</evidence>
<accession>A0A834Y364</accession>
<keyword evidence="1" id="KW-0472">Membrane</keyword>
<gene>
    <name evidence="2" type="ORF">HCN44_010943</name>
</gene>
<keyword evidence="3" id="KW-1185">Reference proteome</keyword>
<organism evidence="2 3">
    <name type="scientific">Aphidius gifuensis</name>
    <name type="common">Parasitoid wasp</name>
    <dbReference type="NCBI Taxonomy" id="684658"/>
    <lineage>
        <taxon>Eukaryota</taxon>
        <taxon>Metazoa</taxon>
        <taxon>Ecdysozoa</taxon>
        <taxon>Arthropoda</taxon>
        <taxon>Hexapoda</taxon>
        <taxon>Insecta</taxon>
        <taxon>Pterygota</taxon>
        <taxon>Neoptera</taxon>
        <taxon>Endopterygota</taxon>
        <taxon>Hymenoptera</taxon>
        <taxon>Apocrita</taxon>
        <taxon>Ichneumonoidea</taxon>
        <taxon>Braconidae</taxon>
        <taxon>Aphidiinae</taxon>
        <taxon>Aphidius</taxon>
    </lineage>
</organism>
<keyword evidence="1" id="KW-0812">Transmembrane</keyword>
<keyword evidence="1" id="KW-1133">Transmembrane helix</keyword>
<dbReference type="InterPro" id="IPR027417">
    <property type="entry name" value="P-loop_NTPase"/>
</dbReference>